<sequence length="273" mass="31476">MSVDERNSSTYRLFDTNRNHNSFVKFDSETGRLILQRSIDRELLCIEHICDCTKCQLKIEIIEWQQSITTYAVLKLILIINDINDNEPMFNRDVYELNIMENVPINFLLQLESASDPDLNDNSRIGYELISLNKSLSLPFELHHVEQSNTIALRVIGQLDRELDINDNTAVLERQWINLNVSEDTQIGTELTRVIATDADIGLNGKIHYSITNGIPTVWIDYFRINEITGVLTLVSPLDYESEQYFRLTIQVKDLGESSMPVFCTIELNITDR</sequence>
<feature type="non-terminal residue" evidence="10">
    <location>
        <position position="1"/>
    </location>
</feature>
<evidence type="ECO:0000313" key="10">
    <source>
        <dbReference type="EMBL" id="CAF1472505.1"/>
    </source>
</evidence>
<dbReference type="EMBL" id="CAJNOK010031460">
    <property type="protein sequence ID" value="CAF1472505.1"/>
    <property type="molecule type" value="Genomic_DNA"/>
</dbReference>
<feature type="domain" description="Cadherin" evidence="9">
    <location>
        <begin position="10"/>
        <end position="90"/>
    </location>
</feature>
<reference evidence="10" key="1">
    <citation type="submission" date="2021-02" db="EMBL/GenBank/DDBJ databases">
        <authorList>
            <person name="Nowell W R."/>
        </authorList>
    </citation>
    <scope>NUCLEOTIDE SEQUENCE</scope>
</reference>
<dbReference type="EMBL" id="CAJOBA010053351">
    <property type="protein sequence ID" value="CAF4264089.1"/>
    <property type="molecule type" value="Genomic_DNA"/>
</dbReference>
<evidence type="ECO:0000256" key="3">
    <source>
        <dbReference type="ARBA" id="ARBA00022737"/>
    </source>
</evidence>
<evidence type="ECO:0000256" key="4">
    <source>
        <dbReference type="ARBA" id="ARBA00022837"/>
    </source>
</evidence>
<dbReference type="PROSITE" id="PS00232">
    <property type="entry name" value="CADHERIN_1"/>
    <property type="match status" value="1"/>
</dbReference>
<dbReference type="PRINTS" id="PR00205">
    <property type="entry name" value="CADHERIN"/>
</dbReference>
<evidence type="ECO:0000313" key="11">
    <source>
        <dbReference type="EMBL" id="CAF4264089.1"/>
    </source>
</evidence>
<dbReference type="GO" id="GO:0005509">
    <property type="term" value="F:calcium ion binding"/>
    <property type="evidence" value="ECO:0007669"/>
    <property type="project" value="UniProtKB-UniRule"/>
</dbReference>
<dbReference type="PROSITE" id="PS50268">
    <property type="entry name" value="CADHERIN_2"/>
    <property type="match status" value="3"/>
</dbReference>
<feature type="domain" description="Cadherin" evidence="9">
    <location>
        <begin position="173"/>
        <end position="272"/>
    </location>
</feature>
<dbReference type="InterPro" id="IPR015919">
    <property type="entry name" value="Cadherin-like_sf"/>
</dbReference>
<comment type="subcellular location">
    <subcellularLocation>
        <location evidence="1">Membrane</location>
        <topology evidence="1">Single-pass membrane protein</topology>
    </subcellularLocation>
</comment>
<dbReference type="Proteomes" id="UP000682733">
    <property type="component" value="Unassembled WGS sequence"/>
</dbReference>
<keyword evidence="7" id="KW-0325">Glycoprotein</keyword>
<dbReference type="SMART" id="SM00112">
    <property type="entry name" value="CA"/>
    <property type="match status" value="2"/>
</dbReference>
<keyword evidence="3" id="KW-0677">Repeat</keyword>
<dbReference type="SUPFAM" id="SSF49313">
    <property type="entry name" value="Cadherin-like"/>
    <property type="match status" value="2"/>
</dbReference>
<dbReference type="AlphaFoldDB" id="A0A8S2FHP3"/>
<dbReference type="CDD" id="cd11304">
    <property type="entry name" value="Cadherin_repeat"/>
    <property type="match status" value="1"/>
</dbReference>
<dbReference type="Proteomes" id="UP000677228">
    <property type="component" value="Unassembled WGS sequence"/>
</dbReference>
<dbReference type="Gene3D" id="2.60.40.60">
    <property type="entry name" value="Cadherins"/>
    <property type="match status" value="3"/>
</dbReference>
<accession>A0A8S2FHP3</accession>
<keyword evidence="5" id="KW-1133">Transmembrane helix</keyword>
<evidence type="ECO:0000313" key="12">
    <source>
        <dbReference type="Proteomes" id="UP000677228"/>
    </source>
</evidence>
<evidence type="ECO:0000256" key="1">
    <source>
        <dbReference type="ARBA" id="ARBA00004167"/>
    </source>
</evidence>
<feature type="domain" description="Cadherin" evidence="9">
    <location>
        <begin position="91"/>
        <end position="162"/>
    </location>
</feature>
<evidence type="ECO:0000256" key="5">
    <source>
        <dbReference type="ARBA" id="ARBA00022989"/>
    </source>
</evidence>
<dbReference type="FunFam" id="2.60.40.60:FF:000015">
    <property type="entry name" value="FAT atypical cadherin 1"/>
    <property type="match status" value="1"/>
</dbReference>
<dbReference type="PANTHER" id="PTHR24028:SF146">
    <property type="entry name" value="CADHERIN 96CB, ISOFORM D-RELATED"/>
    <property type="match status" value="1"/>
</dbReference>
<keyword evidence="4 8" id="KW-0106">Calcium</keyword>
<comment type="caution">
    <text evidence="10">The sequence shown here is derived from an EMBL/GenBank/DDBJ whole genome shotgun (WGS) entry which is preliminary data.</text>
</comment>
<gene>
    <name evidence="10" type="ORF">OVA965_LOCUS35711</name>
    <name evidence="11" type="ORF">TMI583_LOCUS36685</name>
</gene>
<dbReference type="PANTHER" id="PTHR24028">
    <property type="entry name" value="CADHERIN-87A"/>
    <property type="match status" value="1"/>
</dbReference>
<dbReference type="Pfam" id="PF00028">
    <property type="entry name" value="Cadherin"/>
    <property type="match status" value="1"/>
</dbReference>
<name>A0A8S2FHP3_9BILA</name>
<dbReference type="GO" id="GO:0007156">
    <property type="term" value="P:homophilic cell adhesion via plasma membrane adhesion molecules"/>
    <property type="evidence" value="ECO:0007669"/>
    <property type="project" value="InterPro"/>
</dbReference>
<evidence type="ECO:0000259" key="9">
    <source>
        <dbReference type="PROSITE" id="PS50268"/>
    </source>
</evidence>
<dbReference type="InterPro" id="IPR020894">
    <property type="entry name" value="Cadherin_CS"/>
</dbReference>
<keyword evidence="2" id="KW-0812">Transmembrane</keyword>
<dbReference type="InterPro" id="IPR050174">
    <property type="entry name" value="Protocadherin/Cadherin-CA"/>
</dbReference>
<keyword evidence="6" id="KW-0472">Membrane</keyword>
<proteinExistence type="predicted"/>
<evidence type="ECO:0000256" key="2">
    <source>
        <dbReference type="ARBA" id="ARBA00022692"/>
    </source>
</evidence>
<organism evidence="10 12">
    <name type="scientific">Didymodactylos carnosus</name>
    <dbReference type="NCBI Taxonomy" id="1234261"/>
    <lineage>
        <taxon>Eukaryota</taxon>
        <taxon>Metazoa</taxon>
        <taxon>Spiralia</taxon>
        <taxon>Gnathifera</taxon>
        <taxon>Rotifera</taxon>
        <taxon>Eurotatoria</taxon>
        <taxon>Bdelloidea</taxon>
        <taxon>Philodinida</taxon>
        <taxon>Philodinidae</taxon>
        <taxon>Didymodactylos</taxon>
    </lineage>
</organism>
<dbReference type="GO" id="GO:0005886">
    <property type="term" value="C:plasma membrane"/>
    <property type="evidence" value="ECO:0007669"/>
    <property type="project" value="InterPro"/>
</dbReference>
<evidence type="ECO:0000256" key="7">
    <source>
        <dbReference type="ARBA" id="ARBA00023180"/>
    </source>
</evidence>
<evidence type="ECO:0000256" key="6">
    <source>
        <dbReference type="ARBA" id="ARBA00023136"/>
    </source>
</evidence>
<protein>
    <recommendedName>
        <fullName evidence="9">Cadherin domain-containing protein</fullName>
    </recommendedName>
</protein>
<evidence type="ECO:0000256" key="8">
    <source>
        <dbReference type="PROSITE-ProRule" id="PRU00043"/>
    </source>
</evidence>
<dbReference type="InterPro" id="IPR002126">
    <property type="entry name" value="Cadherin-like_dom"/>
</dbReference>